<gene>
    <name evidence="2" type="ORF">CRENPOLYSF2_1900009</name>
</gene>
<keyword evidence="1" id="KW-1277">Toxin-antitoxin system</keyword>
<sequence length="96" mass="11124">MPQVKISPRARTDLIRLYTFLAEKDERVAIKAIDTIEAAFIPLTHLPMIGRVVEESLRELAIDFGRSGYFALYDFDQDIDTVVILAIRHQRENDYK</sequence>
<dbReference type="AlphaFoldDB" id="A0A1R4H3R2"/>
<dbReference type="OrthoDB" id="121597at2"/>
<evidence type="ECO:0000313" key="2">
    <source>
        <dbReference type="EMBL" id="SJM90895.1"/>
    </source>
</evidence>
<dbReference type="Gene3D" id="3.30.2310.20">
    <property type="entry name" value="RelE-like"/>
    <property type="match status" value="1"/>
</dbReference>
<reference evidence="3" key="1">
    <citation type="submission" date="2017-02" db="EMBL/GenBank/DDBJ databases">
        <authorList>
            <person name="Daims H."/>
        </authorList>
    </citation>
    <scope>NUCLEOTIDE SEQUENCE [LARGE SCALE GENOMIC DNA]</scope>
</reference>
<accession>A0A1R4H3R2</accession>
<protein>
    <submittedName>
        <fullName evidence="2">Plasmid stabilization system</fullName>
    </submittedName>
</protein>
<evidence type="ECO:0000256" key="1">
    <source>
        <dbReference type="ARBA" id="ARBA00022649"/>
    </source>
</evidence>
<dbReference type="EMBL" id="FUKJ01000102">
    <property type="protein sequence ID" value="SJM90895.1"/>
    <property type="molecule type" value="Genomic_DNA"/>
</dbReference>
<dbReference type="Pfam" id="PF05016">
    <property type="entry name" value="ParE_toxin"/>
    <property type="match status" value="1"/>
</dbReference>
<dbReference type="Proteomes" id="UP000195442">
    <property type="component" value="Unassembled WGS sequence"/>
</dbReference>
<dbReference type="RefSeq" id="WP_087146296.1">
    <property type="nucleotide sequence ID" value="NZ_FUKJ01000102.1"/>
</dbReference>
<dbReference type="InterPro" id="IPR035093">
    <property type="entry name" value="RelE/ParE_toxin_dom_sf"/>
</dbReference>
<keyword evidence="3" id="KW-1185">Reference proteome</keyword>
<evidence type="ECO:0000313" key="3">
    <source>
        <dbReference type="Proteomes" id="UP000195442"/>
    </source>
</evidence>
<dbReference type="InterPro" id="IPR007712">
    <property type="entry name" value="RelE/ParE_toxin"/>
</dbReference>
<organism evidence="2 3">
    <name type="scientific">Crenothrix polyspora</name>
    <dbReference type="NCBI Taxonomy" id="360316"/>
    <lineage>
        <taxon>Bacteria</taxon>
        <taxon>Pseudomonadati</taxon>
        <taxon>Pseudomonadota</taxon>
        <taxon>Gammaproteobacteria</taxon>
        <taxon>Methylococcales</taxon>
        <taxon>Crenotrichaceae</taxon>
        <taxon>Crenothrix</taxon>
    </lineage>
</organism>
<name>A0A1R4H3R2_9GAMM</name>
<proteinExistence type="predicted"/>